<dbReference type="GO" id="GO:0005634">
    <property type="term" value="C:nucleus"/>
    <property type="evidence" value="ECO:0007669"/>
    <property type="project" value="TreeGrafter"/>
</dbReference>
<comment type="pathway">
    <text evidence="1">Protein modification; protein ubiquitination.</text>
</comment>
<evidence type="ECO:0000259" key="7">
    <source>
        <dbReference type="PROSITE" id="PS51872"/>
    </source>
</evidence>
<keyword evidence="9" id="KW-1185">Reference proteome</keyword>
<dbReference type="OMA" id="DSCANKR"/>
<sequence length="495" mass="54448">MIGEDGGISSNCHDSVDSGYLSNLTPHSSYTPMVSTGYKNKLSAAVAKRHRYRSDPWQCEKFHRRRSKPSSQLVNSSESSEQDSGRLELSRASEDLGLLAHSTPSYTNNDVGNRTLGSRTRRKCKIAAAATAAAPVTPALSAGLHLLSPPPSPAMPTSSFRVTSGLRVDEDARMRLVVPPRESIPEVATLMKTPIPLIVVSPVRKRIDPATITSVENRQLSNLSIVDLSAIPEIKPKRLDFSHRGGGGGGGGGGLTSELRHSGDTEVRTIPPAVSYARKDKVDFLSLLGKESNHWNLVSKILSYLGCQDLCTVSMVSTTWRRICRNDTCANRRRMHYILRKQNVKENFTIAKKVKHEEDIQMSPKSRKGCSDVRKGCLSNVQNVLHVPLQQSRPPNSPPVSPSKVKFHSYVKASRTLAHGEYLLPCPKCTFPSHVDSEKNMGTCTRQGCSIEFCISCSSRPHIGPCMTPLLATPTKRNKRLIVGSRQSKRNLRRL</sequence>
<dbReference type="GO" id="GO:0008270">
    <property type="term" value="F:zinc ion binding"/>
    <property type="evidence" value="ECO:0007669"/>
    <property type="project" value="UniProtKB-KW"/>
</dbReference>
<dbReference type="InterPro" id="IPR044064">
    <property type="entry name" value="ZF_ZBR"/>
</dbReference>
<evidence type="ECO:0000256" key="1">
    <source>
        <dbReference type="ARBA" id="ARBA00004906"/>
    </source>
</evidence>
<dbReference type="AlphaFoldDB" id="E2BHJ5"/>
<evidence type="ECO:0000256" key="4">
    <source>
        <dbReference type="ARBA" id="ARBA00022786"/>
    </source>
</evidence>
<protein>
    <submittedName>
        <fullName evidence="8">F-box only protein 43</fullName>
    </submittedName>
</protein>
<dbReference type="GO" id="GO:0016567">
    <property type="term" value="P:protein ubiquitination"/>
    <property type="evidence" value="ECO:0007669"/>
    <property type="project" value="UniProtKB-UniPathway"/>
</dbReference>
<dbReference type="STRING" id="610380.E2BHJ5"/>
<dbReference type="InterPro" id="IPR036047">
    <property type="entry name" value="F-box-like_dom_sf"/>
</dbReference>
<dbReference type="CDD" id="cd22086">
    <property type="entry name" value="F-box_EMI"/>
    <property type="match status" value="1"/>
</dbReference>
<dbReference type="OrthoDB" id="9984940at2759"/>
<dbReference type="Pfam" id="PF12937">
    <property type="entry name" value="F-box-like"/>
    <property type="match status" value="1"/>
</dbReference>
<feature type="domain" description="ZBR-type" evidence="7">
    <location>
        <begin position="422"/>
        <end position="469"/>
    </location>
</feature>
<reference evidence="8 9" key="1">
    <citation type="journal article" date="2010" name="Science">
        <title>Genomic comparison of the ants Camponotus floridanus and Harpegnathos saltator.</title>
        <authorList>
            <person name="Bonasio R."/>
            <person name="Zhang G."/>
            <person name="Ye C."/>
            <person name="Mutti N.S."/>
            <person name="Fang X."/>
            <person name="Qin N."/>
            <person name="Donahue G."/>
            <person name="Yang P."/>
            <person name="Li Q."/>
            <person name="Li C."/>
            <person name="Zhang P."/>
            <person name="Huang Z."/>
            <person name="Berger S.L."/>
            <person name="Reinberg D."/>
            <person name="Wang J."/>
            <person name="Liebig J."/>
        </authorList>
    </citation>
    <scope>NUCLEOTIDE SEQUENCE [LARGE SCALE GENOMIC DNA]</scope>
    <source>
        <strain evidence="8 9">R22 G/1</strain>
    </source>
</reference>
<dbReference type="GO" id="GO:0045835">
    <property type="term" value="P:negative regulation of meiotic nuclear division"/>
    <property type="evidence" value="ECO:0007669"/>
    <property type="project" value="InterPro"/>
</dbReference>
<keyword evidence="2" id="KW-0479">Metal-binding</keyword>
<dbReference type="UniPathway" id="UPA00143"/>
<accession>E2BHJ5</accession>
<dbReference type="PANTHER" id="PTHR15493:SF9">
    <property type="entry name" value="GH14043P"/>
    <property type="match status" value="1"/>
</dbReference>
<dbReference type="EMBL" id="GL448301">
    <property type="protein sequence ID" value="EFN84848.1"/>
    <property type="molecule type" value="Genomic_DNA"/>
</dbReference>
<evidence type="ECO:0000313" key="9">
    <source>
        <dbReference type="Proteomes" id="UP000008237"/>
    </source>
</evidence>
<keyword evidence="5" id="KW-0862">Zinc</keyword>
<evidence type="ECO:0000256" key="3">
    <source>
        <dbReference type="ARBA" id="ARBA00022771"/>
    </source>
</evidence>
<dbReference type="GO" id="GO:0007088">
    <property type="term" value="P:regulation of mitotic nuclear division"/>
    <property type="evidence" value="ECO:0007669"/>
    <property type="project" value="InterPro"/>
</dbReference>
<dbReference type="PANTHER" id="PTHR15493">
    <property type="entry name" value="F-BOX ONLY PROTEIN 5 AND 43"/>
    <property type="match status" value="1"/>
</dbReference>
<keyword evidence="4" id="KW-0833">Ubl conjugation pathway</keyword>
<evidence type="ECO:0000313" key="8">
    <source>
        <dbReference type="EMBL" id="EFN84848.1"/>
    </source>
</evidence>
<dbReference type="SUPFAM" id="SSF81383">
    <property type="entry name" value="F-box domain"/>
    <property type="match status" value="1"/>
</dbReference>
<feature type="region of interest" description="Disordered" evidence="6">
    <location>
        <begin position="58"/>
        <end position="88"/>
    </location>
</feature>
<organism evidence="9">
    <name type="scientific">Harpegnathos saltator</name>
    <name type="common">Jerdon's jumping ant</name>
    <dbReference type="NCBI Taxonomy" id="610380"/>
    <lineage>
        <taxon>Eukaryota</taxon>
        <taxon>Metazoa</taxon>
        <taxon>Ecdysozoa</taxon>
        <taxon>Arthropoda</taxon>
        <taxon>Hexapoda</taxon>
        <taxon>Insecta</taxon>
        <taxon>Pterygota</taxon>
        <taxon>Neoptera</taxon>
        <taxon>Endopterygota</taxon>
        <taxon>Hymenoptera</taxon>
        <taxon>Apocrita</taxon>
        <taxon>Aculeata</taxon>
        <taxon>Formicoidea</taxon>
        <taxon>Formicidae</taxon>
        <taxon>Ponerinae</taxon>
        <taxon>Ponerini</taxon>
        <taxon>Harpegnathos</taxon>
    </lineage>
</organism>
<dbReference type="Gene3D" id="2.20.25.20">
    <property type="match status" value="1"/>
</dbReference>
<evidence type="ECO:0000256" key="6">
    <source>
        <dbReference type="SAM" id="MobiDB-lite"/>
    </source>
</evidence>
<dbReference type="PROSITE" id="PS51872">
    <property type="entry name" value="ZF_ZBR"/>
    <property type="match status" value="1"/>
</dbReference>
<keyword evidence="3" id="KW-0863">Zinc-finger</keyword>
<proteinExistence type="predicted"/>
<evidence type="ECO:0000256" key="5">
    <source>
        <dbReference type="ARBA" id="ARBA00022833"/>
    </source>
</evidence>
<dbReference type="CDD" id="cd20348">
    <property type="entry name" value="BRcat_RBR_EMI"/>
    <property type="match status" value="1"/>
</dbReference>
<dbReference type="Proteomes" id="UP000008237">
    <property type="component" value="Unassembled WGS sequence"/>
</dbReference>
<gene>
    <name evidence="8" type="ORF">EAI_10306</name>
</gene>
<evidence type="ECO:0000256" key="2">
    <source>
        <dbReference type="ARBA" id="ARBA00022723"/>
    </source>
</evidence>
<dbReference type="InterPro" id="IPR001810">
    <property type="entry name" value="F-box_dom"/>
</dbReference>
<feature type="compositionally biased region" description="Low complexity" evidence="6">
    <location>
        <begin position="70"/>
        <end position="79"/>
    </location>
</feature>
<dbReference type="InParanoid" id="E2BHJ5"/>
<dbReference type="Gene3D" id="1.20.1280.50">
    <property type="match status" value="1"/>
</dbReference>
<dbReference type="InterPro" id="IPR047147">
    <property type="entry name" value="FBX5_43"/>
</dbReference>
<name>E2BHJ5_HARSA</name>